<keyword evidence="2" id="KW-1185">Reference proteome</keyword>
<sequence>MAEPISFAFGAVGFLVTIRNAIEKILLDVDDWNRYCQKLIPLCIEVEELIDELYEWQRFWYIDKPGPWTDSLLEAYWGQNGKQKIIDLLSNVRRDAKEIKEEFRYLYGFTYVKVRNKWRAHTRRGSGPLITAAQKLQVNLQDFKESYKRVQAVLYRNQIFDKHLHSIWKDVRSLQVLAQREFVTHHRRGDNSQIKAKVTEFAAGILLPKVSSQFVAQGEALRKAMINLGREQKVAFDIHLDHGVTPEDRSQMLVESCLEDTIRTQVHARSQSKTLGYRNCFTVHLSKGPRVGATAVSDGDPAYFVALEKAECRAREDVCGCSVHRFEELPARKGPRGRSWCSTATSHPDVPTWRLGLFLLELALDRAVERVGREDEGNKRAGLFRFNGRESSFTIDEDGLLDDEMQVELQDISEDLAQTINICLTFHFNDWEDDATAFEYFYENAVFPLWRHYETAVVKPAKERKFRLAQKQEEEGKGKAPAR</sequence>
<gene>
    <name evidence="1" type="ORF">EDD36DRAFT_416663</name>
</gene>
<organism evidence="1 2">
    <name type="scientific">Exophiala viscosa</name>
    <dbReference type="NCBI Taxonomy" id="2486360"/>
    <lineage>
        <taxon>Eukaryota</taxon>
        <taxon>Fungi</taxon>
        <taxon>Dikarya</taxon>
        <taxon>Ascomycota</taxon>
        <taxon>Pezizomycotina</taxon>
        <taxon>Eurotiomycetes</taxon>
        <taxon>Chaetothyriomycetidae</taxon>
        <taxon>Chaetothyriales</taxon>
        <taxon>Herpotrichiellaceae</taxon>
        <taxon>Exophiala</taxon>
    </lineage>
</organism>
<comment type="caution">
    <text evidence="1">The sequence shown here is derived from an EMBL/GenBank/DDBJ whole genome shotgun (WGS) entry which is preliminary data.</text>
</comment>
<dbReference type="AlphaFoldDB" id="A0AAN6IFJ2"/>
<reference evidence="1" key="1">
    <citation type="journal article" date="2022" name="bioRxiv">
        <title>Deciphering the potential niche of two novel black yeast fungi from a biological soil crust based on their genomes, phenotypes, and melanin regulation.</title>
        <authorList>
            <consortium name="DOE Joint Genome Institute"/>
            <person name="Carr E.C."/>
            <person name="Barton Q."/>
            <person name="Grambo S."/>
            <person name="Sullivan M."/>
            <person name="Renfro C.M."/>
            <person name="Kuo A."/>
            <person name="Pangilinan J."/>
            <person name="Lipzen A."/>
            <person name="Keymanesh K."/>
            <person name="Savage E."/>
            <person name="Barry K."/>
            <person name="Grigoriev I.V."/>
            <person name="Riekhof W.R."/>
            <person name="Harris S.S."/>
        </authorList>
    </citation>
    <scope>NUCLEOTIDE SEQUENCE</scope>
    <source>
        <strain evidence="1">JF 03-4F</strain>
    </source>
</reference>
<accession>A0AAN6IFJ2</accession>
<evidence type="ECO:0000313" key="2">
    <source>
        <dbReference type="Proteomes" id="UP001203852"/>
    </source>
</evidence>
<dbReference type="EMBL" id="MU404352">
    <property type="protein sequence ID" value="KAI1615145.1"/>
    <property type="molecule type" value="Genomic_DNA"/>
</dbReference>
<protein>
    <submittedName>
        <fullName evidence="1">Uncharacterized protein</fullName>
    </submittedName>
</protein>
<dbReference type="Proteomes" id="UP001203852">
    <property type="component" value="Unassembled WGS sequence"/>
</dbReference>
<proteinExistence type="predicted"/>
<name>A0AAN6IFJ2_9EURO</name>
<evidence type="ECO:0000313" key="1">
    <source>
        <dbReference type="EMBL" id="KAI1615145.1"/>
    </source>
</evidence>